<dbReference type="CDD" id="cd03172">
    <property type="entry name" value="SORL_classII"/>
    <property type="match status" value="1"/>
</dbReference>
<dbReference type="InterPro" id="IPR006311">
    <property type="entry name" value="TAT_signal"/>
</dbReference>
<protein>
    <submittedName>
        <fullName evidence="10">Desulfoferrodoxin</fullName>
    </submittedName>
</protein>
<evidence type="ECO:0000256" key="4">
    <source>
        <dbReference type="ARBA" id="ARBA00022982"/>
    </source>
</evidence>
<dbReference type="InterPro" id="IPR051233">
    <property type="entry name" value="Desulfoferrodoxin_SOR"/>
</dbReference>
<dbReference type="Proteomes" id="UP000306416">
    <property type="component" value="Unassembled WGS sequence"/>
</dbReference>
<keyword evidence="4" id="KW-0249">Electron transport</keyword>
<comment type="caution">
    <text evidence="10">The sequence shown here is derived from an EMBL/GenBank/DDBJ whole genome shotgun (WGS) entry which is preliminary data.</text>
</comment>
<organism evidence="10 11">
    <name type="scientific">Geomonas terrae</name>
    <dbReference type="NCBI Taxonomy" id="2562681"/>
    <lineage>
        <taxon>Bacteria</taxon>
        <taxon>Pseudomonadati</taxon>
        <taxon>Thermodesulfobacteriota</taxon>
        <taxon>Desulfuromonadia</taxon>
        <taxon>Geobacterales</taxon>
        <taxon>Geobacteraceae</taxon>
        <taxon>Geomonas</taxon>
    </lineage>
</organism>
<evidence type="ECO:0000256" key="7">
    <source>
        <dbReference type="ARBA" id="ARBA00023014"/>
    </source>
</evidence>
<keyword evidence="2" id="KW-0813">Transport</keyword>
<feature type="chain" id="PRO_5020186069" evidence="8">
    <location>
        <begin position="26"/>
        <end position="159"/>
    </location>
</feature>
<evidence type="ECO:0000259" key="9">
    <source>
        <dbReference type="Pfam" id="PF01880"/>
    </source>
</evidence>
<dbReference type="PANTHER" id="PTHR36541">
    <property type="entry name" value="SUPEROXIDE REDUCTASE-RELATED"/>
    <property type="match status" value="1"/>
</dbReference>
<feature type="signal peptide" evidence="8">
    <location>
        <begin position="1"/>
        <end position="25"/>
    </location>
</feature>
<keyword evidence="8" id="KW-0732">Signal</keyword>
<evidence type="ECO:0000313" key="11">
    <source>
        <dbReference type="Proteomes" id="UP000306416"/>
    </source>
</evidence>
<dbReference type="Pfam" id="PF01880">
    <property type="entry name" value="Desulfoferrodox"/>
    <property type="match status" value="1"/>
</dbReference>
<evidence type="ECO:0000256" key="3">
    <source>
        <dbReference type="ARBA" id="ARBA00022723"/>
    </source>
</evidence>
<feature type="domain" description="Desulfoferrodoxin ferrous iron-binding" evidence="9">
    <location>
        <begin position="52"/>
        <end position="152"/>
    </location>
</feature>
<dbReference type="InterPro" id="IPR036073">
    <property type="entry name" value="Desulfoferrodoxin_Fe-bd_dom_sf"/>
</dbReference>
<gene>
    <name evidence="10" type="ORF">E4633_07305</name>
</gene>
<keyword evidence="5" id="KW-0560">Oxidoreductase</keyword>
<keyword evidence="3" id="KW-0479">Metal-binding</keyword>
<dbReference type="GO" id="GO:0051536">
    <property type="term" value="F:iron-sulfur cluster binding"/>
    <property type="evidence" value="ECO:0007669"/>
    <property type="project" value="UniProtKB-KW"/>
</dbReference>
<reference evidence="10 11" key="1">
    <citation type="submission" date="2019-04" db="EMBL/GenBank/DDBJ databases">
        <title>Geobacter oryzae sp. nov., ferric-reducing bacteria isolated from paddy soil.</title>
        <authorList>
            <person name="Xu Z."/>
            <person name="Masuda Y."/>
            <person name="Itoh H."/>
            <person name="Senoo K."/>
        </authorList>
    </citation>
    <scope>NUCLEOTIDE SEQUENCE [LARGE SCALE GENOMIC DNA]</scope>
    <source>
        <strain evidence="10 11">Red111</strain>
    </source>
</reference>
<dbReference type="Gene3D" id="2.60.40.730">
    <property type="entry name" value="SOR catalytic domain"/>
    <property type="match status" value="1"/>
</dbReference>
<evidence type="ECO:0000256" key="2">
    <source>
        <dbReference type="ARBA" id="ARBA00022448"/>
    </source>
</evidence>
<dbReference type="GO" id="GO:0016491">
    <property type="term" value="F:oxidoreductase activity"/>
    <property type="evidence" value="ECO:0007669"/>
    <property type="project" value="UniProtKB-KW"/>
</dbReference>
<evidence type="ECO:0000256" key="8">
    <source>
        <dbReference type="SAM" id="SignalP"/>
    </source>
</evidence>
<accession>A0A4S1CF64</accession>
<evidence type="ECO:0000256" key="1">
    <source>
        <dbReference type="ARBA" id="ARBA00005941"/>
    </source>
</evidence>
<evidence type="ECO:0000313" key="10">
    <source>
        <dbReference type="EMBL" id="TGU72119.1"/>
    </source>
</evidence>
<comment type="similarity">
    <text evidence="1">Belongs to the desulfoferrodoxin family.</text>
</comment>
<dbReference type="PANTHER" id="PTHR36541:SF1">
    <property type="entry name" value="SUPEROXIDE REDUCTASE-RELATED"/>
    <property type="match status" value="1"/>
</dbReference>
<dbReference type="GO" id="GO:0005506">
    <property type="term" value="F:iron ion binding"/>
    <property type="evidence" value="ECO:0007669"/>
    <property type="project" value="InterPro"/>
</dbReference>
<dbReference type="RefSeq" id="WP_135869608.1">
    <property type="nucleotide sequence ID" value="NZ_SRSC01000002.1"/>
</dbReference>
<proteinExistence type="inferred from homology"/>
<dbReference type="PROSITE" id="PS51318">
    <property type="entry name" value="TAT"/>
    <property type="match status" value="1"/>
</dbReference>
<dbReference type="AlphaFoldDB" id="A0A4S1CF64"/>
<keyword evidence="6" id="KW-0408">Iron</keyword>
<keyword evidence="7" id="KW-0411">Iron-sulfur</keyword>
<evidence type="ECO:0000256" key="6">
    <source>
        <dbReference type="ARBA" id="ARBA00023004"/>
    </source>
</evidence>
<name>A0A4S1CF64_9BACT</name>
<sequence length="159" mass="17038">MNRRAFLKTTVAGSLVAGFAGTVAAAERYFPTQVDMRLFDTINRVKDPTKKTPLEKSHAPVITAPASVTAGKPFTVEVSVGEVLHGMMPAHWIGFIELSLGNEPAGRVDLQPRGYLVPKVAFTVLVPKEAASTGKVTLVAKQQCNLHGLWEGTLDIAVT</sequence>
<evidence type="ECO:0000256" key="5">
    <source>
        <dbReference type="ARBA" id="ARBA00023002"/>
    </source>
</evidence>
<dbReference type="InterPro" id="IPR002742">
    <property type="entry name" value="Desulfoferrodoxin_Fe-bd_dom"/>
</dbReference>
<dbReference type="EMBL" id="SRSC01000002">
    <property type="protein sequence ID" value="TGU72119.1"/>
    <property type="molecule type" value="Genomic_DNA"/>
</dbReference>
<keyword evidence="11" id="KW-1185">Reference proteome</keyword>
<dbReference type="SUPFAM" id="SSF49367">
    <property type="entry name" value="Superoxide reductase-like"/>
    <property type="match status" value="1"/>
</dbReference>